<evidence type="ECO:0000313" key="2">
    <source>
        <dbReference type="Proteomes" id="UP001196413"/>
    </source>
</evidence>
<dbReference type="EMBL" id="JAHQIW010004142">
    <property type="protein sequence ID" value="KAJ1361256.1"/>
    <property type="molecule type" value="Genomic_DNA"/>
</dbReference>
<keyword evidence="2" id="KW-1185">Reference proteome</keyword>
<dbReference type="Proteomes" id="UP001196413">
    <property type="component" value="Unassembled WGS sequence"/>
</dbReference>
<accession>A0AAD5QVJ7</accession>
<comment type="caution">
    <text evidence="1">The sequence shown here is derived from an EMBL/GenBank/DDBJ whole genome shotgun (WGS) entry which is preliminary data.</text>
</comment>
<protein>
    <submittedName>
        <fullName evidence="1">Uncharacterized protein</fullName>
    </submittedName>
</protein>
<sequence>MVYAIEPEIPVKVFDVLERQGGSAALPDAIILAILDQSTIQISYEPLGCKAVGDEKALAGVDGIPAVEDMNPNCIIIGNTVTSLCVGKANARGGRCMAGMDANIESIPSKHLSISGTLTATNVIMANWSKEMWQSVVNRAIRVLASGPFGSHFFTAIAVVS</sequence>
<organism evidence="1 2">
    <name type="scientific">Parelaphostrongylus tenuis</name>
    <name type="common">Meningeal worm</name>
    <dbReference type="NCBI Taxonomy" id="148309"/>
    <lineage>
        <taxon>Eukaryota</taxon>
        <taxon>Metazoa</taxon>
        <taxon>Ecdysozoa</taxon>
        <taxon>Nematoda</taxon>
        <taxon>Chromadorea</taxon>
        <taxon>Rhabditida</taxon>
        <taxon>Rhabditina</taxon>
        <taxon>Rhabditomorpha</taxon>
        <taxon>Strongyloidea</taxon>
        <taxon>Metastrongylidae</taxon>
        <taxon>Parelaphostrongylus</taxon>
    </lineage>
</organism>
<gene>
    <name evidence="1" type="ORF">KIN20_020466</name>
</gene>
<dbReference type="AlphaFoldDB" id="A0AAD5QVJ7"/>
<name>A0AAD5QVJ7_PARTN</name>
<proteinExistence type="predicted"/>
<reference evidence="1" key="1">
    <citation type="submission" date="2021-06" db="EMBL/GenBank/DDBJ databases">
        <title>Parelaphostrongylus tenuis whole genome reference sequence.</title>
        <authorList>
            <person name="Garwood T.J."/>
            <person name="Larsen P.A."/>
            <person name="Fountain-Jones N.M."/>
            <person name="Garbe J.R."/>
            <person name="Macchietto M.G."/>
            <person name="Kania S.A."/>
            <person name="Gerhold R.W."/>
            <person name="Richards J.E."/>
            <person name="Wolf T.M."/>
        </authorList>
    </citation>
    <scope>NUCLEOTIDE SEQUENCE</scope>
    <source>
        <strain evidence="1">MNPRO001-30</strain>
        <tissue evidence="1">Meninges</tissue>
    </source>
</reference>
<evidence type="ECO:0000313" key="1">
    <source>
        <dbReference type="EMBL" id="KAJ1361256.1"/>
    </source>
</evidence>